<dbReference type="PANTHER" id="PTHR16631">
    <property type="entry name" value="GLUCAN 1,3-BETA-GLUCOSIDASE"/>
    <property type="match status" value="1"/>
</dbReference>
<evidence type="ECO:0000256" key="9">
    <source>
        <dbReference type="ARBA" id="ARBA00023277"/>
    </source>
</evidence>
<comment type="catalytic activity">
    <reaction evidence="1">
        <text>Hydrolysis of (1-&gt;3)-beta-D-glucosidic linkages in (1-&gt;3)-beta-D-glucans.</text>
        <dbReference type="EC" id="3.2.1.39"/>
    </reaction>
</comment>
<evidence type="ECO:0000256" key="14">
    <source>
        <dbReference type="ARBA" id="ARBA00043078"/>
    </source>
</evidence>
<dbReference type="EC" id="3.2.1.39" evidence="4"/>
<dbReference type="InterPro" id="IPR050732">
    <property type="entry name" value="Beta-glucan_modifiers"/>
</dbReference>
<dbReference type="InterPro" id="IPR017853">
    <property type="entry name" value="GH"/>
</dbReference>
<comment type="similarity">
    <text evidence="3">Belongs to the glycosyl hydrolase 17 family.</text>
</comment>
<dbReference type="GO" id="GO:0005576">
    <property type="term" value="C:extracellular region"/>
    <property type="evidence" value="ECO:0007669"/>
    <property type="project" value="TreeGrafter"/>
</dbReference>
<feature type="compositionally biased region" description="Basic and acidic residues" evidence="15">
    <location>
        <begin position="310"/>
        <end position="352"/>
    </location>
</feature>
<keyword evidence="10" id="KW-0961">Cell wall biogenesis/degradation</keyword>
<protein>
    <recommendedName>
        <fullName evidence="4">glucan endo-1,3-beta-D-glucosidase</fullName>
        <ecNumber evidence="4">3.2.1.39</ecNumber>
    </recommendedName>
    <alternativeName>
        <fullName evidence="14">Endo-1,3-beta-glucanase btgC</fullName>
    </alternativeName>
    <alternativeName>
        <fullName evidence="13">Laminarinase btgC</fullName>
    </alternativeName>
</protein>
<keyword evidence="8" id="KW-0325">Glycoprotein</keyword>
<dbReference type="EMBL" id="LSSM01001240">
    <property type="protein sequence ID" value="OMJ26990.1"/>
    <property type="molecule type" value="Genomic_DNA"/>
</dbReference>
<evidence type="ECO:0000256" key="11">
    <source>
        <dbReference type="ARBA" id="ARBA00023326"/>
    </source>
</evidence>
<organism evidence="16 17">
    <name type="scientific">Smittium culicis</name>
    <dbReference type="NCBI Taxonomy" id="133412"/>
    <lineage>
        <taxon>Eukaryota</taxon>
        <taxon>Fungi</taxon>
        <taxon>Fungi incertae sedis</taxon>
        <taxon>Zoopagomycota</taxon>
        <taxon>Kickxellomycotina</taxon>
        <taxon>Harpellomycetes</taxon>
        <taxon>Harpellales</taxon>
        <taxon>Legeriomycetaceae</taxon>
        <taxon>Smittium</taxon>
    </lineage>
</organism>
<evidence type="ECO:0000256" key="2">
    <source>
        <dbReference type="ARBA" id="ARBA00004401"/>
    </source>
</evidence>
<accession>A0A1R1YJD5</accession>
<evidence type="ECO:0000256" key="4">
    <source>
        <dbReference type="ARBA" id="ARBA00012780"/>
    </source>
</evidence>
<keyword evidence="9" id="KW-0119">Carbohydrate metabolism</keyword>
<reference evidence="17" key="1">
    <citation type="submission" date="2017-01" db="EMBL/GenBank/DDBJ databases">
        <authorList>
            <person name="Wang Y."/>
            <person name="White M."/>
            <person name="Kvist S."/>
            <person name="Moncalvo J.-M."/>
        </authorList>
    </citation>
    <scope>NUCLEOTIDE SEQUENCE [LARGE SCALE GENOMIC DNA]</scope>
    <source>
        <strain evidence="17">ID-206-W2</strain>
    </source>
</reference>
<feature type="region of interest" description="Disordered" evidence="15">
    <location>
        <begin position="285"/>
        <end position="352"/>
    </location>
</feature>
<comment type="caution">
    <text evidence="16">The sequence shown here is derived from an EMBL/GenBank/DDBJ whole genome shotgun (WGS) entry which is preliminary data.</text>
</comment>
<feature type="non-terminal residue" evidence="16">
    <location>
        <position position="1"/>
    </location>
</feature>
<evidence type="ECO:0000256" key="13">
    <source>
        <dbReference type="ARBA" id="ARBA00042373"/>
    </source>
</evidence>
<dbReference type="GO" id="GO:0005886">
    <property type="term" value="C:plasma membrane"/>
    <property type="evidence" value="ECO:0007669"/>
    <property type="project" value="UniProtKB-SubCell"/>
</dbReference>
<dbReference type="GO" id="GO:0000272">
    <property type="term" value="P:polysaccharide catabolic process"/>
    <property type="evidence" value="ECO:0007669"/>
    <property type="project" value="UniProtKB-KW"/>
</dbReference>
<evidence type="ECO:0000256" key="5">
    <source>
        <dbReference type="ARBA" id="ARBA00022475"/>
    </source>
</evidence>
<comment type="subcellular location">
    <subcellularLocation>
        <location evidence="2">Cell membrane</location>
        <topology evidence="2">Single-pass type II membrane protein</topology>
    </subcellularLocation>
</comment>
<evidence type="ECO:0000256" key="8">
    <source>
        <dbReference type="ARBA" id="ARBA00023180"/>
    </source>
</evidence>
<gene>
    <name evidence="16" type="ORF">AYI69_g3589</name>
</gene>
<dbReference type="GO" id="GO:0071555">
    <property type="term" value="P:cell wall organization"/>
    <property type="evidence" value="ECO:0007669"/>
    <property type="project" value="UniProtKB-KW"/>
</dbReference>
<evidence type="ECO:0000256" key="12">
    <source>
        <dbReference type="ARBA" id="ARBA00037649"/>
    </source>
</evidence>
<evidence type="ECO:0000256" key="7">
    <source>
        <dbReference type="ARBA" id="ARBA00023136"/>
    </source>
</evidence>
<evidence type="ECO:0000313" key="17">
    <source>
        <dbReference type="Proteomes" id="UP000187429"/>
    </source>
</evidence>
<comment type="function">
    <text evidence="12">Glucanases play a role in cell expansion during growth, in cell-cell fusion during mating, and in spore release during sporulation. This enzyme may be involved in beta-glucan degradation. Active on laminarin and lichenan.</text>
</comment>
<keyword evidence="6" id="KW-0378">Hydrolase</keyword>
<evidence type="ECO:0000256" key="10">
    <source>
        <dbReference type="ARBA" id="ARBA00023316"/>
    </source>
</evidence>
<dbReference type="GO" id="GO:0009277">
    <property type="term" value="C:fungal-type cell wall"/>
    <property type="evidence" value="ECO:0007669"/>
    <property type="project" value="TreeGrafter"/>
</dbReference>
<dbReference type="GO" id="GO:0009986">
    <property type="term" value="C:cell surface"/>
    <property type="evidence" value="ECO:0007669"/>
    <property type="project" value="TreeGrafter"/>
</dbReference>
<evidence type="ECO:0000256" key="6">
    <source>
        <dbReference type="ARBA" id="ARBA00022801"/>
    </source>
</evidence>
<dbReference type="AlphaFoldDB" id="A0A1R1YJD5"/>
<proteinExistence type="inferred from homology"/>
<dbReference type="Proteomes" id="UP000187429">
    <property type="component" value="Unassembled WGS sequence"/>
</dbReference>
<sequence length="352" mass="39997">VTSASTFFHALTYNQSKDDGSCNTPDQVQKELEILKKYTGIVYSVGTAHCNQAEMIIEAIKKSPGLLMHLGIWFANDIDFNNELEAIKKLHSKYNLGNYVKTIVVGNYPISSKVSTVKDLVKKINTVEDFLAEEKLDEIEITVSDDWEIYDKRLVKAVDYITFSSFPYNLKVENKNATNYLFEKYNKLKEKSRGKRVVFGQIGWPTSGDAGLFKGASLQNSQFFMNEFVCRAKSEGVDYTWFSAVDAPWMVTNEHVIYEGSYGVLERDILSPKYKGEDWDNCKNEPSKDVLKPTSNITQEAIDDQSGFEPKTEEKSDVEKDISPVEIVKDKPDNAQDKFESVKEKQETPSNE</sequence>
<keyword evidence="7" id="KW-0472">Membrane</keyword>
<evidence type="ECO:0000256" key="3">
    <source>
        <dbReference type="ARBA" id="ARBA00008773"/>
    </source>
</evidence>
<evidence type="ECO:0000256" key="1">
    <source>
        <dbReference type="ARBA" id="ARBA00000382"/>
    </source>
</evidence>
<dbReference type="GO" id="GO:0042973">
    <property type="term" value="F:glucan endo-1,3-beta-D-glucosidase activity"/>
    <property type="evidence" value="ECO:0007669"/>
    <property type="project" value="UniProtKB-EC"/>
</dbReference>
<evidence type="ECO:0000313" key="16">
    <source>
        <dbReference type="EMBL" id="OMJ26990.1"/>
    </source>
</evidence>
<dbReference type="Gene3D" id="3.20.20.80">
    <property type="entry name" value="Glycosidases"/>
    <property type="match status" value="1"/>
</dbReference>
<dbReference type="SUPFAM" id="SSF51445">
    <property type="entry name" value="(Trans)glycosidases"/>
    <property type="match status" value="1"/>
</dbReference>
<dbReference type="PANTHER" id="PTHR16631:SF17">
    <property type="entry name" value="GLUCAN ENDO-1,3-BETA-GLUCOSIDASE BTGC"/>
    <property type="match status" value="1"/>
</dbReference>
<keyword evidence="17" id="KW-1185">Reference proteome</keyword>
<keyword evidence="5" id="KW-1003">Cell membrane</keyword>
<evidence type="ECO:0000256" key="15">
    <source>
        <dbReference type="SAM" id="MobiDB-lite"/>
    </source>
</evidence>
<dbReference type="OrthoDB" id="77201at2759"/>
<keyword evidence="11" id="KW-0624">Polysaccharide degradation</keyword>
<name>A0A1R1YJD5_9FUNG</name>